<name>A0ABQ0I0K5_GORRU</name>
<gene>
    <name evidence="2" type="ORF">GORBP_123_00320</name>
</gene>
<dbReference type="Proteomes" id="UP000010744">
    <property type="component" value="Unassembled WGS sequence"/>
</dbReference>
<accession>A0ABQ0I0K5</accession>
<organism evidence="2 3">
    <name type="scientific">Gordonia rubripertincta NBRC 101908</name>
    <dbReference type="NCBI Taxonomy" id="1077975"/>
    <lineage>
        <taxon>Bacteria</taxon>
        <taxon>Bacillati</taxon>
        <taxon>Actinomycetota</taxon>
        <taxon>Actinomycetes</taxon>
        <taxon>Mycobacteriales</taxon>
        <taxon>Gordoniaceae</taxon>
        <taxon>Gordonia</taxon>
    </lineage>
</organism>
<feature type="region of interest" description="Disordered" evidence="1">
    <location>
        <begin position="69"/>
        <end position="89"/>
    </location>
</feature>
<evidence type="ECO:0000313" key="2">
    <source>
        <dbReference type="EMBL" id="GAB88053.1"/>
    </source>
</evidence>
<dbReference type="EMBL" id="BAHB01000123">
    <property type="protein sequence ID" value="GAB88053.1"/>
    <property type="molecule type" value="Genomic_DNA"/>
</dbReference>
<sequence length="89" mass="9455">MRRTRRAGAADAGVPFADTAIAPAAPAAVTAAALRKVRLVGNAPDMALLSSVHETIPYTHALRELTAFSNREREKMAPARCSRPKQTSA</sequence>
<evidence type="ECO:0000313" key="3">
    <source>
        <dbReference type="Proteomes" id="UP000010744"/>
    </source>
</evidence>
<keyword evidence="3" id="KW-1185">Reference proteome</keyword>
<reference evidence="2 3" key="1">
    <citation type="submission" date="2012-08" db="EMBL/GenBank/DDBJ databases">
        <title>Whole genome shotgun sequence of Gordonia rubripertincta NBRC 101908.</title>
        <authorList>
            <person name="Takarada H."/>
            <person name="Hosoyama A."/>
            <person name="Tsuchikane K."/>
            <person name="Katsumata H."/>
            <person name="Baba S."/>
            <person name="Ohji S."/>
            <person name="Yamazaki S."/>
            <person name="Fujita N."/>
        </authorList>
    </citation>
    <scope>NUCLEOTIDE SEQUENCE [LARGE SCALE GENOMIC DNA]</scope>
    <source>
        <strain evidence="2 3">NBRC 101908</strain>
    </source>
</reference>
<comment type="caution">
    <text evidence="2">The sequence shown here is derived from an EMBL/GenBank/DDBJ whole genome shotgun (WGS) entry which is preliminary data.</text>
</comment>
<proteinExistence type="predicted"/>
<protein>
    <submittedName>
        <fullName evidence="2">Uncharacterized protein</fullName>
    </submittedName>
</protein>
<evidence type="ECO:0000256" key="1">
    <source>
        <dbReference type="SAM" id="MobiDB-lite"/>
    </source>
</evidence>